<dbReference type="Pfam" id="PF00563">
    <property type="entry name" value="EAL"/>
    <property type="match status" value="1"/>
</dbReference>
<gene>
    <name evidence="5" type="ORF">SAMN04489716_0997</name>
</gene>
<feature type="transmembrane region" description="Helical" evidence="1">
    <location>
        <begin position="152"/>
        <end position="173"/>
    </location>
</feature>
<dbReference type="FunFam" id="3.20.20.450:FF:000001">
    <property type="entry name" value="Cyclic di-GMP phosphodiesterase yahA"/>
    <property type="match status" value="1"/>
</dbReference>
<dbReference type="PANTHER" id="PTHR44757">
    <property type="entry name" value="DIGUANYLATE CYCLASE DGCP"/>
    <property type="match status" value="1"/>
</dbReference>
<protein>
    <submittedName>
        <fullName evidence="5">PAS domain S-box-containing protein/diguanylate cyclase (GGDEF) domain-containing protein</fullName>
    </submittedName>
</protein>
<dbReference type="InterPro" id="IPR000160">
    <property type="entry name" value="GGDEF_dom"/>
</dbReference>
<dbReference type="InterPro" id="IPR052155">
    <property type="entry name" value="Biofilm_reg_signaling"/>
</dbReference>
<dbReference type="InterPro" id="IPR035919">
    <property type="entry name" value="EAL_sf"/>
</dbReference>
<dbReference type="PROSITE" id="PS50112">
    <property type="entry name" value="PAS"/>
    <property type="match status" value="1"/>
</dbReference>
<keyword evidence="1" id="KW-1133">Transmembrane helix</keyword>
<dbReference type="STRING" id="113562.SAMN04489716_0997"/>
<feature type="domain" description="PAS" evidence="2">
    <location>
        <begin position="193"/>
        <end position="255"/>
    </location>
</feature>
<dbReference type="Gene3D" id="3.30.450.20">
    <property type="entry name" value="PAS domain"/>
    <property type="match status" value="1"/>
</dbReference>
<keyword evidence="1" id="KW-0812">Transmembrane</keyword>
<accession>A0A1H1T003</accession>
<dbReference type="FunFam" id="3.30.70.270:FF:000001">
    <property type="entry name" value="Diguanylate cyclase domain protein"/>
    <property type="match status" value="1"/>
</dbReference>
<dbReference type="AlphaFoldDB" id="A0A1H1T003"/>
<evidence type="ECO:0000256" key="1">
    <source>
        <dbReference type="SAM" id="Phobius"/>
    </source>
</evidence>
<dbReference type="InterPro" id="IPR001633">
    <property type="entry name" value="EAL_dom"/>
</dbReference>
<proteinExistence type="predicted"/>
<dbReference type="CDD" id="cd01948">
    <property type="entry name" value="EAL"/>
    <property type="match status" value="1"/>
</dbReference>
<feature type="transmembrane region" description="Helical" evidence="1">
    <location>
        <begin position="129"/>
        <end position="146"/>
    </location>
</feature>
<feature type="transmembrane region" description="Helical" evidence="1">
    <location>
        <begin position="27"/>
        <end position="45"/>
    </location>
</feature>
<feature type="transmembrane region" description="Helical" evidence="1">
    <location>
        <begin position="51"/>
        <end position="71"/>
    </location>
</feature>
<dbReference type="SUPFAM" id="SSF141868">
    <property type="entry name" value="EAL domain-like"/>
    <property type="match status" value="1"/>
</dbReference>
<dbReference type="Proteomes" id="UP000198688">
    <property type="component" value="Chromosome I"/>
</dbReference>
<dbReference type="NCBIfam" id="TIGR00254">
    <property type="entry name" value="GGDEF"/>
    <property type="match status" value="1"/>
</dbReference>
<dbReference type="InterPro" id="IPR035965">
    <property type="entry name" value="PAS-like_dom_sf"/>
</dbReference>
<dbReference type="InterPro" id="IPR000014">
    <property type="entry name" value="PAS"/>
</dbReference>
<dbReference type="NCBIfam" id="TIGR00229">
    <property type="entry name" value="sensory_box"/>
    <property type="match status" value="1"/>
</dbReference>
<reference evidence="5 6" key="1">
    <citation type="submission" date="2016-10" db="EMBL/GenBank/DDBJ databases">
        <authorList>
            <person name="de Groot N.N."/>
        </authorList>
    </citation>
    <scope>NUCLEOTIDE SEQUENCE [LARGE SCALE GENOMIC DNA]</scope>
    <source>
        <strain evidence="5 6">DSM 43941</strain>
    </source>
</reference>
<evidence type="ECO:0000259" key="2">
    <source>
        <dbReference type="PROSITE" id="PS50112"/>
    </source>
</evidence>
<dbReference type="CDD" id="cd01949">
    <property type="entry name" value="GGDEF"/>
    <property type="match status" value="1"/>
</dbReference>
<organism evidence="5 6">
    <name type="scientific">Actinoplanes derwentensis</name>
    <dbReference type="NCBI Taxonomy" id="113562"/>
    <lineage>
        <taxon>Bacteria</taxon>
        <taxon>Bacillati</taxon>
        <taxon>Actinomycetota</taxon>
        <taxon>Actinomycetes</taxon>
        <taxon>Micromonosporales</taxon>
        <taxon>Micromonosporaceae</taxon>
        <taxon>Actinoplanes</taxon>
    </lineage>
</organism>
<evidence type="ECO:0000259" key="3">
    <source>
        <dbReference type="PROSITE" id="PS50883"/>
    </source>
</evidence>
<dbReference type="Pfam" id="PF00990">
    <property type="entry name" value="GGDEF"/>
    <property type="match status" value="1"/>
</dbReference>
<dbReference type="InterPro" id="IPR043128">
    <property type="entry name" value="Rev_trsase/Diguanyl_cyclase"/>
</dbReference>
<dbReference type="SMART" id="SM00267">
    <property type="entry name" value="GGDEF"/>
    <property type="match status" value="1"/>
</dbReference>
<dbReference type="PANTHER" id="PTHR44757:SF2">
    <property type="entry name" value="BIOFILM ARCHITECTURE MAINTENANCE PROTEIN MBAA"/>
    <property type="match status" value="1"/>
</dbReference>
<feature type="domain" description="GGDEF" evidence="4">
    <location>
        <begin position="343"/>
        <end position="479"/>
    </location>
</feature>
<dbReference type="InterPro" id="IPR029787">
    <property type="entry name" value="Nucleotide_cyclase"/>
</dbReference>
<dbReference type="Gene3D" id="3.30.70.270">
    <property type="match status" value="1"/>
</dbReference>
<dbReference type="SUPFAM" id="SSF55785">
    <property type="entry name" value="PYP-like sensor domain (PAS domain)"/>
    <property type="match status" value="1"/>
</dbReference>
<dbReference type="EMBL" id="LT629758">
    <property type="protein sequence ID" value="SDS53478.1"/>
    <property type="molecule type" value="Genomic_DNA"/>
</dbReference>
<dbReference type="PROSITE" id="PS50883">
    <property type="entry name" value="EAL"/>
    <property type="match status" value="1"/>
</dbReference>
<keyword evidence="6" id="KW-1185">Reference proteome</keyword>
<dbReference type="Gene3D" id="3.20.20.450">
    <property type="entry name" value="EAL domain"/>
    <property type="match status" value="1"/>
</dbReference>
<dbReference type="SUPFAM" id="SSF55073">
    <property type="entry name" value="Nucleotide cyclase"/>
    <property type="match status" value="1"/>
</dbReference>
<dbReference type="PROSITE" id="PS50887">
    <property type="entry name" value="GGDEF"/>
    <property type="match status" value="1"/>
</dbReference>
<evidence type="ECO:0000313" key="5">
    <source>
        <dbReference type="EMBL" id="SDS53478.1"/>
    </source>
</evidence>
<name>A0A1H1T003_9ACTN</name>
<evidence type="ECO:0000313" key="6">
    <source>
        <dbReference type="Proteomes" id="UP000198688"/>
    </source>
</evidence>
<feature type="domain" description="EAL" evidence="3">
    <location>
        <begin position="488"/>
        <end position="744"/>
    </location>
</feature>
<sequence length="747" mass="80651">MQGPVKRWANFESREHGHLARQIRHNLWIFTALTAMGLVRVAFDWPAETRWALVPLGLSMLVLAAATRLPLEKLAARPQIRPMLAGVYIATLVAHALFSVADPHGTVMFPAGALAIMVAAATTCGVRDGLWVGATAVTGFLTVLALDGAHDNYLNLSLLIIMAVVTVLCAITTHNRQLQQEQRDEVGYRTAALLENGSDAILAVNSDGVGYVSSSSGRVLGHESGELTMDALTAMIHPDEKERVAGFLGELIAGPPRHTGRIESRSRNRDGGYLDVEVIGTNHLHDPLIGAVILTIRDVSTQKALRGELDRQAISDPLTGLPNRALLRDRIGTAVRRHTRTAGRVSLLLIDLDDFKKVNDTLGHLTGDEFLLAQARRMAATVRPGDTLARLGGDEFAVLVEDLDEIGLHSLAQRLLAAVHEPVRIGSNVLGGSASIGIATVKAGESSDIDLTDELIRDADLAMYAAKKAGRDRAVSYEDSMFAAAVAEAEARSELERALDRNEFVVFYQPIVDLPSGRPIGVEALVRWQHPERGLLGPNEFIAHAERTGLIVPLGAGVLRVACQEMARWHREIPGADTMRVSVNLSARQFQEPNLLDTVRDVLTETGIAPETVVLEITESMLMEDVDATVVVLHRLRELGVRLAIDDFGTGYSSLSYLSRFPIDILKIDKAFVDGITANREDAALAEAVVGLGKALRLQTVAEGIEQPDQQALLTGLGCTYGQGYLFAKPVGADVITSMLHDMATAS</sequence>
<feature type="transmembrane region" description="Helical" evidence="1">
    <location>
        <begin position="83"/>
        <end position="101"/>
    </location>
</feature>
<keyword evidence="1" id="KW-0472">Membrane</keyword>
<dbReference type="SMART" id="SM00052">
    <property type="entry name" value="EAL"/>
    <property type="match status" value="1"/>
</dbReference>
<evidence type="ECO:0000259" key="4">
    <source>
        <dbReference type="PROSITE" id="PS50887"/>
    </source>
</evidence>